<feature type="region of interest" description="Disordered" evidence="2">
    <location>
        <begin position="1"/>
        <end position="58"/>
    </location>
</feature>
<evidence type="ECO:0000256" key="1">
    <source>
        <dbReference type="ARBA" id="ARBA00022468"/>
    </source>
</evidence>
<evidence type="ECO:0000313" key="6">
    <source>
        <dbReference type="Proteomes" id="UP000663854"/>
    </source>
</evidence>
<dbReference type="InterPro" id="IPR050989">
    <property type="entry name" value="Rap1_Ran_GAP"/>
</dbReference>
<evidence type="ECO:0000313" key="4">
    <source>
        <dbReference type="EMBL" id="CAF0735400.1"/>
    </source>
</evidence>
<feature type="compositionally biased region" description="Low complexity" evidence="2">
    <location>
        <begin position="590"/>
        <end position="615"/>
    </location>
</feature>
<dbReference type="PANTHER" id="PTHR15711">
    <property type="entry name" value="RAP GTPASE-ACTIVATING PROTEIN"/>
    <property type="match status" value="1"/>
</dbReference>
<feature type="region of interest" description="Disordered" evidence="2">
    <location>
        <begin position="633"/>
        <end position="691"/>
    </location>
</feature>
<evidence type="ECO:0000313" key="5">
    <source>
        <dbReference type="EMBL" id="CAF0816487.1"/>
    </source>
</evidence>
<name>A0A813NCS6_9BILA</name>
<comment type="caution">
    <text evidence="4">The sequence shown here is derived from an EMBL/GenBank/DDBJ whole genome shotgun (WGS) entry which is preliminary data.</text>
</comment>
<dbReference type="InterPro" id="IPR000331">
    <property type="entry name" value="Rap/Ran_GAP_dom"/>
</dbReference>
<organism evidence="4 6">
    <name type="scientific">Rotaria sordida</name>
    <dbReference type="NCBI Taxonomy" id="392033"/>
    <lineage>
        <taxon>Eukaryota</taxon>
        <taxon>Metazoa</taxon>
        <taxon>Spiralia</taxon>
        <taxon>Gnathifera</taxon>
        <taxon>Rotifera</taxon>
        <taxon>Eurotatoria</taxon>
        <taxon>Bdelloidea</taxon>
        <taxon>Philodinida</taxon>
        <taxon>Philodinidae</taxon>
        <taxon>Rotaria</taxon>
    </lineage>
</organism>
<feature type="domain" description="Rap-GAP" evidence="3">
    <location>
        <begin position="342"/>
        <end position="559"/>
    </location>
</feature>
<feature type="compositionally biased region" description="Polar residues" evidence="2">
    <location>
        <begin position="177"/>
        <end position="198"/>
    </location>
</feature>
<dbReference type="Pfam" id="PF02145">
    <property type="entry name" value="Rap_GAP"/>
    <property type="match status" value="1"/>
</dbReference>
<evidence type="ECO:0000256" key="2">
    <source>
        <dbReference type="SAM" id="MobiDB-lite"/>
    </source>
</evidence>
<dbReference type="SUPFAM" id="SSF111347">
    <property type="entry name" value="Rap/Ran-GAP"/>
    <property type="match status" value="1"/>
</dbReference>
<feature type="region of interest" description="Disordered" evidence="2">
    <location>
        <begin position="783"/>
        <end position="803"/>
    </location>
</feature>
<dbReference type="Proteomes" id="UP000663870">
    <property type="component" value="Unassembled WGS sequence"/>
</dbReference>
<keyword evidence="7" id="KW-1185">Reference proteome</keyword>
<feature type="compositionally biased region" description="Acidic residues" evidence="2">
    <location>
        <begin position="789"/>
        <end position="803"/>
    </location>
</feature>
<gene>
    <name evidence="5" type="ORF">JXQ802_LOCUS4977</name>
    <name evidence="4" type="ORF">PYM288_LOCUS1231</name>
</gene>
<sequence length="803" mass="90685">MSIDSAPSSPPPRLSLFKNRAPTHLHPNKPLDSHISQSEQNLEKQPSKSPKKDRIRQHRSQLRIRAMSTEDPLPDTPVELTQIPVLTNKSDNKRDKRTSEIKSTFEKDHHIPLEHRNSIAQIHFSSFLPHALRNPKHHQKTNTKDEANTTNFTVNNVTTNVSNSSIHFSDTIPMKADSQSQLKSTTAPTNASRLVSSDSSERLLLPSNEDTISSSSLFTFDENTSESRSAESFIFESHTPLCVSEIYHNYFFDYFHINYSGVFDAEGPFIASLRCINHKTAMTDTCEARAIIRTQYRNCDVSETLNSTNENSILRILFHKARLPSVQTYGPVGDPKANEKIYSFDKKNDERYNCKIGVIYQRFNQTNEYDIFNNDQPSNEMLNFLDRISQRVNLKGFQKYRGDLDTKNGSHGEHSYHAEYKNHEIMFNIAPLVPSTNADEKCTIRKGLIGNAFVCIVFQEQGANFSPDFISGKVTQIYITVQPIIKDEKLHYKIGMWRRNDITSIIDPPGGILIYDKSFCSYFLTLLLNSVDVAIKSPSLRSRVYEQRQRLKYEDLQKLCYVFSISPIPDFGSELDNFHHVMDTHPNVRSASFTSNTTTTTTDTNSHSGRTSPVSSKKKGFSKKFFGVFSNRSPLSPSSSSTSPNPLNNDGLSASGQTLLMPGAPLPSGRTSIPVNKDNNHRSRSSKTSHAPIILNNSSNQKLSTHISVPLNNFVPNNSTETNTLNTYALGVAPRNRSNSSPEDAVNINKSSYIQIMRTIREIWYIYIYLVPQRFSVPTIAEHFSAPPSEDDDTEEESSEDEI</sequence>
<dbReference type="GO" id="GO:0051056">
    <property type="term" value="P:regulation of small GTPase mediated signal transduction"/>
    <property type="evidence" value="ECO:0007669"/>
    <property type="project" value="InterPro"/>
</dbReference>
<dbReference type="EMBL" id="CAJNOL010000072">
    <property type="protein sequence ID" value="CAF0816487.1"/>
    <property type="molecule type" value="Genomic_DNA"/>
</dbReference>
<accession>A0A813NCS6</accession>
<feature type="region of interest" description="Disordered" evidence="2">
    <location>
        <begin position="589"/>
        <end position="618"/>
    </location>
</feature>
<dbReference type="PROSITE" id="PS50085">
    <property type="entry name" value="RAPGAP"/>
    <property type="match status" value="1"/>
</dbReference>
<reference evidence="4" key="1">
    <citation type="submission" date="2021-02" db="EMBL/GenBank/DDBJ databases">
        <authorList>
            <person name="Nowell W R."/>
        </authorList>
    </citation>
    <scope>NUCLEOTIDE SEQUENCE</scope>
</reference>
<feature type="region of interest" description="Disordered" evidence="2">
    <location>
        <begin position="177"/>
        <end position="201"/>
    </location>
</feature>
<evidence type="ECO:0000259" key="3">
    <source>
        <dbReference type="PROSITE" id="PS50085"/>
    </source>
</evidence>
<keyword evidence="1" id="KW-0343">GTPase activation</keyword>
<protein>
    <recommendedName>
        <fullName evidence="3">Rap-GAP domain-containing protein</fullName>
    </recommendedName>
</protein>
<dbReference type="InterPro" id="IPR035974">
    <property type="entry name" value="Rap/Ran-GAP_sf"/>
</dbReference>
<dbReference type="PANTHER" id="PTHR15711:SF65">
    <property type="entry name" value="RAPGAP_RANGAP DOMAIN-CONTAINING PROTEIN"/>
    <property type="match status" value="1"/>
</dbReference>
<proteinExistence type="predicted"/>
<dbReference type="GO" id="GO:0005096">
    <property type="term" value="F:GTPase activator activity"/>
    <property type="evidence" value="ECO:0007669"/>
    <property type="project" value="UniProtKB-KW"/>
</dbReference>
<dbReference type="Proteomes" id="UP000663854">
    <property type="component" value="Unassembled WGS sequence"/>
</dbReference>
<feature type="compositionally biased region" description="Low complexity" evidence="2">
    <location>
        <begin position="633"/>
        <end position="649"/>
    </location>
</feature>
<dbReference type="AlphaFoldDB" id="A0A813NCS6"/>
<dbReference type="EMBL" id="CAJNOH010000006">
    <property type="protein sequence ID" value="CAF0735400.1"/>
    <property type="molecule type" value="Genomic_DNA"/>
</dbReference>
<dbReference type="Gene3D" id="3.40.50.11210">
    <property type="entry name" value="Rap/Ran-GAP"/>
    <property type="match status" value="1"/>
</dbReference>
<feature type="compositionally biased region" description="Basic and acidic residues" evidence="2">
    <location>
        <begin position="41"/>
        <end position="52"/>
    </location>
</feature>
<evidence type="ECO:0000313" key="7">
    <source>
        <dbReference type="Proteomes" id="UP000663870"/>
    </source>
</evidence>